<keyword evidence="4" id="KW-0547">Nucleotide-binding</keyword>
<evidence type="ECO:0000256" key="4">
    <source>
        <dbReference type="ARBA" id="ARBA00022741"/>
    </source>
</evidence>
<keyword evidence="3" id="KW-0479">Metal-binding</keyword>
<keyword evidence="2" id="KW-0548">Nucleotidyltransferase</keyword>
<organism evidence="13 14">
    <name type="scientific">Pontibacter flavimaris</name>
    <dbReference type="NCBI Taxonomy" id="1797110"/>
    <lineage>
        <taxon>Bacteria</taxon>
        <taxon>Pseudomonadati</taxon>
        <taxon>Bacteroidota</taxon>
        <taxon>Cytophagia</taxon>
        <taxon>Cytophagales</taxon>
        <taxon>Hymenobacteraceae</taxon>
        <taxon>Pontibacter</taxon>
    </lineage>
</organism>
<keyword evidence="14" id="KW-1185">Reference proteome</keyword>
<evidence type="ECO:0000256" key="9">
    <source>
        <dbReference type="ARBA" id="ARBA00044145"/>
    </source>
</evidence>
<evidence type="ECO:0000256" key="5">
    <source>
        <dbReference type="ARBA" id="ARBA00022840"/>
    </source>
</evidence>
<dbReference type="GO" id="GO:0005524">
    <property type="term" value="F:ATP binding"/>
    <property type="evidence" value="ECO:0007669"/>
    <property type="project" value="UniProtKB-KW"/>
</dbReference>
<keyword evidence="7" id="KW-0546">Nucleotide metabolism</keyword>
<gene>
    <name evidence="13" type="ORF">A3841_08715</name>
</gene>
<dbReference type="AlphaFoldDB" id="A0A1Q5PIM3"/>
<dbReference type="CDD" id="cd05400">
    <property type="entry name" value="NT_2-5OAS_ClassI-CCAase"/>
    <property type="match status" value="1"/>
</dbReference>
<evidence type="ECO:0000256" key="8">
    <source>
        <dbReference type="ARBA" id="ARBA00023118"/>
    </source>
</evidence>
<proteinExistence type="predicted"/>
<keyword evidence="8" id="KW-0051">Antiviral defense</keyword>
<evidence type="ECO:0000313" key="14">
    <source>
        <dbReference type="Proteomes" id="UP000186551"/>
    </source>
</evidence>
<evidence type="ECO:0000259" key="12">
    <source>
        <dbReference type="Pfam" id="PF21654"/>
    </source>
</evidence>
<keyword evidence="5" id="KW-0067">ATP-binding</keyword>
<evidence type="ECO:0000256" key="10">
    <source>
        <dbReference type="ARBA" id="ARBA00048304"/>
    </source>
</evidence>
<evidence type="ECO:0000313" key="13">
    <source>
        <dbReference type="EMBL" id="OKL42069.1"/>
    </source>
</evidence>
<evidence type="ECO:0000256" key="2">
    <source>
        <dbReference type="ARBA" id="ARBA00022695"/>
    </source>
</evidence>
<dbReference type="GO" id="GO:0016779">
    <property type="term" value="F:nucleotidyltransferase activity"/>
    <property type="evidence" value="ECO:0007669"/>
    <property type="project" value="UniProtKB-KW"/>
</dbReference>
<comment type="caution">
    <text evidence="13">The sequence shown here is derived from an EMBL/GenBank/DDBJ whole genome shotgun (WGS) entry which is preliminary data.</text>
</comment>
<reference evidence="13 14" key="1">
    <citation type="submission" date="2016-03" db="EMBL/GenBank/DDBJ databases">
        <title>Genome sequence of Pontibacter sp. nov., of the family cytophagaceae, isolated from marine sediment of the Yellow Sea, China.</title>
        <authorList>
            <person name="Zhang G."/>
            <person name="Zhang R."/>
        </authorList>
    </citation>
    <scope>NUCLEOTIDE SEQUENCE [LARGE SCALE GENOMIC DNA]</scope>
    <source>
        <strain evidence="13 14">S10-8</strain>
    </source>
</reference>
<dbReference type="GO" id="GO:0046872">
    <property type="term" value="F:metal ion binding"/>
    <property type="evidence" value="ECO:0007669"/>
    <property type="project" value="UniProtKB-KW"/>
</dbReference>
<accession>A0A1Q5PIM3</accession>
<dbReference type="GO" id="GO:0009117">
    <property type="term" value="P:nucleotide metabolic process"/>
    <property type="evidence" value="ECO:0007669"/>
    <property type="project" value="UniProtKB-KW"/>
</dbReference>
<evidence type="ECO:0000256" key="7">
    <source>
        <dbReference type="ARBA" id="ARBA00023080"/>
    </source>
</evidence>
<dbReference type="GO" id="GO:0051607">
    <property type="term" value="P:defense response to virus"/>
    <property type="evidence" value="ECO:0007669"/>
    <property type="project" value="UniProtKB-KW"/>
</dbReference>
<evidence type="ECO:0000259" key="11">
    <source>
        <dbReference type="Pfam" id="PF18134"/>
    </source>
</evidence>
<sequence>MLEQIAAALDITEAQYQTVVDRYTAVAKHLSKEGSSLSPYNPDIKPQGSFLIGTMIRPLIEDDELDVDLVCRLSGKGAAWAQWHLKHAVGGQLKADEIYKRMLDEEGNRCWTLVYAESAKFHMDILPAIVGTGHYTLLESSFASLDQSQVDQLALRITDKRLGNYTSDTNTTNWLKSNPFGYAAWFKERSRVSLLESRSIRASVEPLPVYEKRKEPLQRVVQLLKRHRDIMYGGDPCKPISIIITTLAARAYNREADVALALSNVLQRMESFIEERYSPALDRYIKWVGNPVNPEENFADRWFLESEREKNFYEWLEKAKEDFALLLSCNLTEAYRYSKELFGTRSVNEAVEELGVKNLITERYQQPSYLLAVINAAHRQQPQWPVVIRYKVEIHGHYKNSKGKRVTLTGNNIVPKYCDIFFVASTNVPKPFDVYWQIVNTGEEAEKNKGLRGGIYHSRTLGKGGLNQKEYSSYKGTHWAECFIVKNGVCVARSYEFIVNIGE</sequence>
<dbReference type="STRING" id="1797110.A3841_08715"/>
<evidence type="ECO:0000256" key="6">
    <source>
        <dbReference type="ARBA" id="ARBA00022842"/>
    </source>
</evidence>
<keyword evidence="6" id="KW-0460">Magnesium</keyword>
<dbReference type="InterPro" id="IPR006116">
    <property type="entry name" value="NT_2-5OAS_ClassI-CCAase"/>
</dbReference>
<dbReference type="Proteomes" id="UP000186551">
    <property type="component" value="Unassembled WGS sequence"/>
</dbReference>
<protein>
    <recommendedName>
        <fullName evidence="9">Cyclic GMP-AMP synthase</fullName>
    </recommendedName>
</protein>
<name>A0A1Q5PIM3_9BACT</name>
<dbReference type="InterPro" id="IPR048445">
    <property type="entry name" value="DncV-like_NTFase"/>
</dbReference>
<dbReference type="EMBL" id="LVWA01000002">
    <property type="protein sequence ID" value="OKL42069.1"/>
    <property type="molecule type" value="Genomic_DNA"/>
</dbReference>
<keyword evidence="1" id="KW-0808">Transferase</keyword>
<comment type="catalytic activity">
    <reaction evidence="10">
        <text>GTP + ATP = 3',3'-cGAMP + 2 diphosphate</text>
        <dbReference type="Rhea" id="RHEA:35647"/>
        <dbReference type="ChEBI" id="CHEBI:30616"/>
        <dbReference type="ChEBI" id="CHEBI:33019"/>
        <dbReference type="ChEBI" id="CHEBI:37565"/>
        <dbReference type="ChEBI" id="CHEBI:71501"/>
    </reaction>
    <physiologicalReaction direction="left-to-right" evidence="10">
        <dbReference type="Rhea" id="RHEA:35648"/>
    </physiologicalReaction>
</comment>
<evidence type="ECO:0000256" key="3">
    <source>
        <dbReference type="ARBA" id="ARBA00022723"/>
    </source>
</evidence>
<feature type="domain" description="Cyclic GMP-AMP synthase DncV-like nucleotidyltransferase" evidence="12">
    <location>
        <begin position="43"/>
        <end position="125"/>
    </location>
</feature>
<evidence type="ECO:0000256" key="1">
    <source>
        <dbReference type="ARBA" id="ARBA00022679"/>
    </source>
</evidence>
<dbReference type="Pfam" id="PF18134">
    <property type="entry name" value="AGS_C"/>
    <property type="match status" value="1"/>
</dbReference>
<feature type="domain" description="Adenylyl/Guanylyl and SMODS C-terminal sensor" evidence="11">
    <location>
        <begin position="376"/>
        <end position="501"/>
    </location>
</feature>
<dbReference type="Pfam" id="PF21654">
    <property type="entry name" value="DncV-like_NTFase"/>
    <property type="match status" value="1"/>
</dbReference>
<dbReference type="InterPro" id="IPR040511">
    <property type="entry name" value="AGS_C"/>
</dbReference>